<sequence length="219" mass="25390">EDKKENLWKIITGKFAFESRNSEKKIKRRIMRDILHKWKSWKCELKKSSYDLSLTIDEIIASQTDKRVDTSQFKNLVTRWFTEDKHVINQYLLQKAVVKFVDVVEEVDTISDIDIRNNSLNKNPRSATRRGIIKKNQGQDGDAKATLFNLEPTAETFISNECLVEKESEVEVPVCKSIAIKKEDQGLYFMSCARKCNGQCMHSEHQSANQKRCSFLVHG</sequence>
<evidence type="ECO:0000313" key="1">
    <source>
        <dbReference type="EMBL" id="GEX83293.1"/>
    </source>
</evidence>
<protein>
    <submittedName>
        <fullName evidence="1">Uncharacterized protein</fullName>
    </submittedName>
</protein>
<feature type="non-terminal residue" evidence="1">
    <location>
        <position position="1"/>
    </location>
</feature>
<accession>A0A699H925</accession>
<name>A0A699H925_TANCI</name>
<gene>
    <name evidence="1" type="ORF">Tci_355268</name>
</gene>
<proteinExistence type="predicted"/>
<dbReference type="EMBL" id="BKCJ010133106">
    <property type="protein sequence ID" value="GEX83293.1"/>
    <property type="molecule type" value="Genomic_DNA"/>
</dbReference>
<comment type="caution">
    <text evidence="1">The sequence shown here is derived from an EMBL/GenBank/DDBJ whole genome shotgun (WGS) entry which is preliminary data.</text>
</comment>
<organism evidence="1">
    <name type="scientific">Tanacetum cinerariifolium</name>
    <name type="common">Dalmatian daisy</name>
    <name type="synonym">Chrysanthemum cinerariifolium</name>
    <dbReference type="NCBI Taxonomy" id="118510"/>
    <lineage>
        <taxon>Eukaryota</taxon>
        <taxon>Viridiplantae</taxon>
        <taxon>Streptophyta</taxon>
        <taxon>Embryophyta</taxon>
        <taxon>Tracheophyta</taxon>
        <taxon>Spermatophyta</taxon>
        <taxon>Magnoliopsida</taxon>
        <taxon>eudicotyledons</taxon>
        <taxon>Gunneridae</taxon>
        <taxon>Pentapetalae</taxon>
        <taxon>asterids</taxon>
        <taxon>campanulids</taxon>
        <taxon>Asterales</taxon>
        <taxon>Asteraceae</taxon>
        <taxon>Asteroideae</taxon>
        <taxon>Anthemideae</taxon>
        <taxon>Anthemidinae</taxon>
        <taxon>Tanacetum</taxon>
    </lineage>
</organism>
<dbReference type="AlphaFoldDB" id="A0A699H925"/>
<reference evidence="1" key="1">
    <citation type="journal article" date="2019" name="Sci. Rep.">
        <title>Draft genome of Tanacetum cinerariifolium, the natural source of mosquito coil.</title>
        <authorList>
            <person name="Yamashiro T."/>
            <person name="Shiraishi A."/>
            <person name="Satake H."/>
            <person name="Nakayama K."/>
        </authorList>
    </citation>
    <scope>NUCLEOTIDE SEQUENCE</scope>
</reference>